<gene>
    <name evidence="19" type="primary">ND2</name>
</gene>
<evidence type="ECO:0000256" key="7">
    <source>
        <dbReference type="ARBA" id="ARBA00022692"/>
    </source>
</evidence>
<accession>D3G6E6</accession>
<evidence type="ECO:0000256" key="10">
    <source>
        <dbReference type="ARBA" id="ARBA00022982"/>
    </source>
</evidence>
<dbReference type="PANTHER" id="PTHR46552:SF1">
    <property type="entry name" value="NADH-UBIQUINONE OXIDOREDUCTASE CHAIN 2"/>
    <property type="match status" value="1"/>
</dbReference>
<feature type="transmembrane region" description="Helical" evidence="17">
    <location>
        <begin position="204"/>
        <end position="223"/>
    </location>
</feature>
<organism evidence="19">
    <name type="scientific">Nucula nucleus</name>
    <dbReference type="NCBI Taxonomy" id="47129"/>
    <lineage>
        <taxon>Eukaryota</taxon>
        <taxon>Metazoa</taxon>
        <taxon>Spiralia</taxon>
        <taxon>Lophotrochozoa</taxon>
        <taxon>Mollusca</taxon>
        <taxon>Bivalvia</taxon>
        <taxon>Protobranchia</taxon>
        <taxon>Nuculida</taxon>
        <taxon>Nuculidae</taxon>
        <taxon>Nucula</taxon>
    </lineage>
</organism>
<proteinExistence type="inferred from homology"/>
<keyword evidence="7 17" id="KW-0812">Transmembrane</keyword>
<evidence type="ECO:0000256" key="3">
    <source>
        <dbReference type="ARBA" id="ARBA00012944"/>
    </source>
</evidence>
<dbReference type="PANTHER" id="PTHR46552">
    <property type="entry name" value="NADH-UBIQUINONE OXIDOREDUCTASE CHAIN 2"/>
    <property type="match status" value="1"/>
</dbReference>
<dbReference type="InterPro" id="IPR050175">
    <property type="entry name" value="Complex_I_Subunit_2"/>
</dbReference>
<evidence type="ECO:0000256" key="14">
    <source>
        <dbReference type="ARBA" id="ARBA00023128"/>
    </source>
</evidence>
<dbReference type="GO" id="GO:0005743">
    <property type="term" value="C:mitochondrial inner membrane"/>
    <property type="evidence" value="ECO:0007669"/>
    <property type="project" value="UniProtKB-SubCell"/>
</dbReference>
<dbReference type="EMBL" id="EF211991">
    <property type="protein sequence ID" value="ABM65770.1"/>
    <property type="molecule type" value="Genomic_DNA"/>
</dbReference>
<evidence type="ECO:0000256" key="2">
    <source>
        <dbReference type="ARBA" id="ARBA00007012"/>
    </source>
</evidence>
<comment type="subcellular location">
    <subcellularLocation>
        <location evidence="1 17">Mitochondrion inner membrane</location>
        <topology evidence="1 17">Multi-pass membrane protein</topology>
    </subcellularLocation>
</comment>
<protein>
    <recommendedName>
        <fullName evidence="4 17">NADH-ubiquinone oxidoreductase chain 2</fullName>
        <ecNumber evidence="3 17">7.1.1.2</ecNumber>
    </recommendedName>
</protein>
<feature type="transmembrane region" description="Helical" evidence="17">
    <location>
        <begin position="99"/>
        <end position="118"/>
    </location>
</feature>
<keyword evidence="11 17" id="KW-1133">Transmembrane helix</keyword>
<evidence type="ECO:0000256" key="5">
    <source>
        <dbReference type="ARBA" id="ARBA00022448"/>
    </source>
</evidence>
<name>D3G6E6_9BIVA</name>
<evidence type="ECO:0000313" key="19">
    <source>
        <dbReference type="EMBL" id="ABM65770.1"/>
    </source>
</evidence>
<keyword evidence="15 17" id="KW-0472">Membrane</keyword>
<reference evidence="19" key="1">
    <citation type="submission" date="2007-01" db="EMBL/GenBank/DDBJ databases">
        <title>The partial mitochondrial genome of Nucula nucleus.</title>
        <authorList>
            <person name="Dreyer H."/>
            <person name="Steiner G."/>
        </authorList>
    </citation>
    <scope>NUCLEOTIDE SEQUENCE</scope>
</reference>
<evidence type="ECO:0000256" key="1">
    <source>
        <dbReference type="ARBA" id="ARBA00004448"/>
    </source>
</evidence>
<dbReference type="PRINTS" id="PR01436">
    <property type="entry name" value="NADHDHGNASE2"/>
</dbReference>
<sequence length="352" mass="39705">MINWLPFSFLFTSLMVFGTLFSVSSPHWLSAWIGLEINLIGFLTMLMFRGLLRETESGVKYLIIQSLGSGLLLTSILIMLLSAGNFNIMDTTLFSNTKYMIMLALFLKLGAAPMHFWLPSTMAGMSWVNCMFLATWQKIAPLILLLTVANYEMNLTLLAASIGAIVGGIGGLNQTHTRALLAYSSIIHLSWMLASSMFNYYTTMTYMMVYLLTTTLLFTFLLMNDISQTQQFSTNMFMDHKQPWMFIMLMLSLAGMPPLLGFLGKWLVIFDLMMYNYILLLLVLIIGSMMSLFYYLSLSFAFLLNMQGLSSPHMITAKQTTALKQPSMVTLTMMTLFGFIIILPLMSISNTT</sequence>
<evidence type="ECO:0000256" key="9">
    <source>
        <dbReference type="ARBA" id="ARBA00022967"/>
    </source>
</evidence>
<feature type="transmembrane region" description="Helical" evidence="17">
    <location>
        <begin position="327"/>
        <end position="348"/>
    </location>
</feature>
<evidence type="ECO:0000256" key="12">
    <source>
        <dbReference type="ARBA" id="ARBA00023027"/>
    </source>
</evidence>
<evidence type="ECO:0000256" key="15">
    <source>
        <dbReference type="ARBA" id="ARBA00023136"/>
    </source>
</evidence>
<dbReference type="EC" id="7.1.1.2" evidence="3 17"/>
<keyword evidence="12 17" id="KW-0520">NAD</keyword>
<keyword evidence="9 17" id="KW-1278">Translocase</keyword>
<evidence type="ECO:0000256" key="6">
    <source>
        <dbReference type="ARBA" id="ARBA00022660"/>
    </source>
</evidence>
<evidence type="ECO:0000256" key="11">
    <source>
        <dbReference type="ARBA" id="ARBA00022989"/>
    </source>
</evidence>
<comment type="function">
    <text evidence="17">Core subunit of the mitochondrial membrane respiratory chain NADH dehydrogenase (Complex I) which catalyzes electron transfer from NADH through the respiratory chain, using ubiquinone as an electron acceptor. Essential for the catalytic activity and assembly of complex I.</text>
</comment>
<evidence type="ECO:0000256" key="16">
    <source>
        <dbReference type="ARBA" id="ARBA00049551"/>
    </source>
</evidence>
<feature type="transmembrane region" description="Helical" evidence="17">
    <location>
        <begin position="180"/>
        <end position="198"/>
    </location>
</feature>
<evidence type="ECO:0000256" key="4">
    <source>
        <dbReference type="ARBA" id="ARBA00021008"/>
    </source>
</evidence>
<keyword evidence="14 17" id="KW-0496">Mitochondrion</keyword>
<keyword evidence="10 17" id="KW-0249">Electron transport</keyword>
<feature type="transmembrane region" description="Helical" evidence="17">
    <location>
        <begin position="59"/>
        <end position="79"/>
    </location>
</feature>
<dbReference type="GO" id="GO:0008137">
    <property type="term" value="F:NADH dehydrogenase (ubiquinone) activity"/>
    <property type="evidence" value="ECO:0007669"/>
    <property type="project" value="UniProtKB-EC"/>
</dbReference>
<evidence type="ECO:0000256" key="13">
    <source>
        <dbReference type="ARBA" id="ARBA00023075"/>
    </source>
</evidence>
<geneLocation type="mitochondrion" evidence="19"/>
<dbReference type="Pfam" id="PF00361">
    <property type="entry name" value="Proton_antipo_M"/>
    <property type="match status" value="1"/>
</dbReference>
<dbReference type="InterPro" id="IPR001750">
    <property type="entry name" value="ND/Mrp_TM"/>
</dbReference>
<feature type="domain" description="NADH:quinone oxidoreductase/Mrp antiporter transmembrane" evidence="18">
    <location>
        <begin position="25"/>
        <end position="290"/>
    </location>
</feature>
<evidence type="ECO:0000259" key="18">
    <source>
        <dbReference type="Pfam" id="PF00361"/>
    </source>
</evidence>
<keyword evidence="13 17" id="KW-0830">Ubiquinone</keyword>
<comment type="catalytic activity">
    <reaction evidence="16 17">
        <text>a ubiquinone + NADH + 5 H(+)(in) = a ubiquinol + NAD(+) + 4 H(+)(out)</text>
        <dbReference type="Rhea" id="RHEA:29091"/>
        <dbReference type="Rhea" id="RHEA-COMP:9565"/>
        <dbReference type="Rhea" id="RHEA-COMP:9566"/>
        <dbReference type="ChEBI" id="CHEBI:15378"/>
        <dbReference type="ChEBI" id="CHEBI:16389"/>
        <dbReference type="ChEBI" id="CHEBI:17976"/>
        <dbReference type="ChEBI" id="CHEBI:57540"/>
        <dbReference type="ChEBI" id="CHEBI:57945"/>
        <dbReference type="EC" id="7.1.1.2"/>
    </reaction>
</comment>
<keyword evidence="8 17" id="KW-0999">Mitochondrion inner membrane</keyword>
<keyword evidence="5" id="KW-0813">Transport</keyword>
<feature type="transmembrane region" description="Helical" evidence="17">
    <location>
        <begin position="32"/>
        <end position="52"/>
    </location>
</feature>
<comment type="similarity">
    <text evidence="2 17">Belongs to the complex I subunit 2 family.</text>
</comment>
<evidence type="ECO:0000256" key="8">
    <source>
        <dbReference type="ARBA" id="ARBA00022792"/>
    </source>
</evidence>
<evidence type="ECO:0000256" key="17">
    <source>
        <dbReference type="RuleBase" id="RU003403"/>
    </source>
</evidence>
<keyword evidence="6 17" id="KW-0679">Respiratory chain</keyword>
<feature type="transmembrane region" description="Helical" evidence="17">
    <location>
        <begin position="274"/>
        <end position="306"/>
    </location>
</feature>
<dbReference type="AlphaFoldDB" id="D3G6E6"/>
<dbReference type="InterPro" id="IPR003917">
    <property type="entry name" value="NADH_UbQ_OxRdtase_chain2"/>
</dbReference>
<dbReference type="GO" id="GO:0006120">
    <property type="term" value="P:mitochondrial electron transport, NADH to ubiquinone"/>
    <property type="evidence" value="ECO:0007669"/>
    <property type="project" value="InterPro"/>
</dbReference>
<feature type="transmembrane region" description="Helical" evidence="17">
    <location>
        <begin position="244"/>
        <end position="268"/>
    </location>
</feature>